<protein>
    <submittedName>
        <fullName evidence="1">Uncharacterized protein</fullName>
    </submittedName>
</protein>
<dbReference type="EMBL" id="JAHUZN010000009">
    <property type="protein sequence ID" value="KAG8482544.1"/>
    <property type="molecule type" value="Genomic_DNA"/>
</dbReference>
<dbReference type="AlphaFoldDB" id="A0A8J6CS36"/>
<comment type="caution">
    <text evidence="1">The sequence shown here is derived from an EMBL/GenBank/DDBJ whole genome shotgun (WGS) entry which is preliminary data.</text>
</comment>
<evidence type="ECO:0000313" key="2">
    <source>
        <dbReference type="Proteomes" id="UP000701853"/>
    </source>
</evidence>
<evidence type="ECO:0000313" key="1">
    <source>
        <dbReference type="EMBL" id="KAG8482544.1"/>
    </source>
</evidence>
<organism evidence="1 2">
    <name type="scientific">Gossypium anomalum</name>
    <dbReference type="NCBI Taxonomy" id="47600"/>
    <lineage>
        <taxon>Eukaryota</taxon>
        <taxon>Viridiplantae</taxon>
        <taxon>Streptophyta</taxon>
        <taxon>Embryophyta</taxon>
        <taxon>Tracheophyta</taxon>
        <taxon>Spermatophyta</taxon>
        <taxon>Magnoliopsida</taxon>
        <taxon>eudicotyledons</taxon>
        <taxon>Gunneridae</taxon>
        <taxon>Pentapetalae</taxon>
        <taxon>rosids</taxon>
        <taxon>malvids</taxon>
        <taxon>Malvales</taxon>
        <taxon>Malvaceae</taxon>
        <taxon>Malvoideae</taxon>
        <taxon>Gossypium</taxon>
    </lineage>
</organism>
<accession>A0A8J6CS36</accession>
<keyword evidence="2" id="KW-1185">Reference proteome</keyword>
<dbReference type="Proteomes" id="UP000701853">
    <property type="component" value="Chromosome 9"/>
</dbReference>
<reference evidence="1 2" key="1">
    <citation type="journal article" date="2021" name="bioRxiv">
        <title>The Gossypium anomalum genome as a resource for cotton improvement and evolutionary analysis of hybrid incompatibility.</title>
        <authorList>
            <person name="Grover C.E."/>
            <person name="Yuan D."/>
            <person name="Arick M.A."/>
            <person name="Miller E.R."/>
            <person name="Hu G."/>
            <person name="Peterson D.G."/>
            <person name="Wendel J.F."/>
            <person name="Udall J.A."/>
        </authorList>
    </citation>
    <scope>NUCLEOTIDE SEQUENCE [LARGE SCALE GENOMIC DNA]</scope>
    <source>
        <strain evidence="1">JFW-Udall</strain>
        <tissue evidence="1">Leaf</tissue>
    </source>
</reference>
<name>A0A8J6CS36_9ROSI</name>
<sequence>MNIELLIHDINKVGERGGDCDEEGFVGRKAETPFLCNALRVFIGKAMVPRWSSLEESAPNNNRWLNRGLN</sequence>
<gene>
    <name evidence="1" type="ORF">CXB51_024350</name>
</gene>
<proteinExistence type="predicted"/>